<reference evidence="3" key="3">
    <citation type="submission" date="2019-12" db="UniProtKB">
        <authorList>
            <consortium name="WormBaseParasite"/>
        </authorList>
    </citation>
    <scope>IDENTIFICATION</scope>
</reference>
<proteinExistence type="predicted"/>
<dbReference type="PANTHER" id="PTHR13664:SF0">
    <property type="entry name" value="BECLIN 1-ASSOCIATED AUTOPHAGY-RELATED KEY REGULATOR"/>
    <property type="match status" value="1"/>
</dbReference>
<feature type="region of interest" description="Disordered" evidence="1">
    <location>
        <begin position="1"/>
        <end position="23"/>
    </location>
</feature>
<dbReference type="GO" id="GO:0009267">
    <property type="term" value="P:cellular response to starvation"/>
    <property type="evidence" value="ECO:0007669"/>
    <property type="project" value="TreeGrafter"/>
</dbReference>
<dbReference type="GO" id="GO:0000045">
    <property type="term" value="P:autophagosome assembly"/>
    <property type="evidence" value="ECO:0007669"/>
    <property type="project" value="TreeGrafter"/>
</dbReference>
<dbReference type="GO" id="GO:0000423">
    <property type="term" value="P:mitophagy"/>
    <property type="evidence" value="ECO:0007669"/>
    <property type="project" value="TreeGrafter"/>
</dbReference>
<accession>A0A5S6Q864</accession>
<dbReference type="GO" id="GO:0043495">
    <property type="term" value="F:protein-membrane adaptor activity"/>
    <property type="evidence" value="ECO:0007669"/>
    <property type="project" value="TreeGrafter"/>
</dbReference>
<keyword evidence="2" id="KW-1185">Reference proteome</keyword>
<dbReference type="GO" id="GO:0097629">
    <property type="term" value="C:extrinsic component of omegasome membrane"/>
    <property type="evidence" value="ECO:0007669"/>
    <property type="project" value="TreeGrafter"/>
</dbReference>
<protein>
    <submittedName>
        <fullName evidence="3">Beclin 1-associated autophagy-related key regulator</fullName>
    </submittedName>
</protein>
<organism evidence="2 3">
    <name type="scientific">Trichuris muris</name>
    <name type="common">Mouse whipworm</name>
    <dbReference type="NCBI Taxonomy" id="70415"/>
    <lineage>
        <taxon>Eukaryota</taxon>
        <taxon>Metazoa</taxon>
        <taxon>Ecdysozoa</taxon>
        <taxon>Nematoda</taxon>
        <taxon>Enoplea</taxon>
        <taxon>Dorylaimia</taxon>
        <taxon>Trichinellida</taxon>
        <taxon>Trichuridae</taxon>
        <taxon>Trichuris</taxon>
    </lineage>
</organism>
<dbReference type="GO" id="GO:0005776">
    <property type="term" value="C:autophagosome"/>
    <property type="evidence" value="ECO:0007669"/>
    <property type="project" value="TreeGrafter"/>
</dbReference>
<evidence type="ECO:0000256" key="1">
    <source>
        <dbReference type="SAM" id="MobiDB-lite"/>
    </source>
</evidence>
<dbReference type="WBParaSite" id="TMUE_1000003315.2">
    <property type="protein sequence ID" value="TMUE_1000003315.2"/>
    <property type="gene ID" value="WBGene00292445"/>
</dbReference>
<dbReference type="Proteomes" id="UP000046395">
    <property type="component" value="Unassembled WGS sequence"/>
</dbReference>
<dbReference type="PANTHER" id="PTHR13664">
    <property type="entry name" value="BECLIN 1-ASSOCIATED AUTOPHAGY-RELATED KEY REGULATOR"/>
    <property type="match status" value="1"/>
</dbReference>
<dbReference type="STRING" id="70415.A0A5S6Q864"/>
<sequence>MSDRSNGSQPSDQLTGDQVEDSTSCKVAKASKDEASPSARCPMCLRLSHRFCCCTCINDSFGFWQKKATLSRLIVERDRMAELCDEKLTKRNWNYRYVVVAMDHVRPRLAALKRLLRMKTKELEAKRRFLSELIDEMSYRTEVVSYLQTVCKKFGQQSQERLQQAEQCELQLISCQEELGQARCKMVTRLLEDVFPIEVVMTTPEENVAPLEDSKPCVEEEPVLTEALLEATMVQFCYDRWIPMDNASKVQFKFVDSCLAPDNSDYSVLKQFLFSQNTDMPSVTDCLFTISKAAFGSCPSLAYAAQLTALLARVLDVRLPFVVRPTDFCLENICKDEFETATLKLNANVVVLCSSQMGDEKAFSLLRPFWNLVTLRAGAHDLGRPRSYAASADCIADFAEAVSLVNWCEKPSPLESGQTDIDDWESVSESLPEWNAGGYAVTNIINSATSSVALLLKAMQL</sequence>
<name>A0A5S6Q864_TRIMR</name>
<dbReference type="GO" id="GO:0016240">
    <property type="term" value="P:autophagosome membrane docking"/>
    <property type="evidence" value="ECO:0007669"/>
    <property type="project" value="TreeGrafter"/>
</dbReference>
<evidence type="ECO:0000313" key="3">
    <source>
        <dbReference type="WBParaSite" id="TMUE_1000003315.1"/>
    </source>
</evidence>
<dbReference type="GO" id="GO:0035032">
    <property type="term" value="C:phosphatidylinositol 3-kinase complex, class III"/>
    <property type="evidence" value="ECO:0007669"/>
    <property type="project" value="TreeGrafter"/>
</dbReference>
<dbReference type="GO" id="GO:0035014">
    <property type="term" value="F:phosphatidylinositol 3-kinase regulator activity"/>
    <property type="evidence" value="ECO:0007669"/>
    <property type="project" value="TreeGrafter"/>
</dbReference>
<evidence type="ECO:0000313" key="2">
    <source>
        <dbReference type="Proteomes" id="UP000046395"/>
    </source>
</evidence>
<reference evidence="2" key="1">
    <citation type="submission" date="2013-11" db="EMBL/GenBank/DDBJ databases">
        <authorList>
            <person name="Aslett M."/>
        </authorList>
    </citation>
    <scope>NUCLEOTIDE SEQUENCE [LARGE SCALE GENOMIC DNA]</scope>
    <source>
        <strain evidence="2">Edinburgh</strain>
    </source>
</reference>
<dbReference type="WBParaSite" id="TMUE_1000003315.1">
    <property type="protein sequence ID" value="TMUE_1000003315.1"/>
    <property type="gene ID" value="WBGene00292445"/>
</dbReference>
<reference evidence="2" key="2">
    <citation type="submission" date="2014-03" db="EMBL/GenBank/DDBJ databases">
        <title>The whipworm genome and dual-species transcriptomics of an intimate host-pathogen interaction.</title>
        <authorList>
            <person name="Foth B.J."/>
            <person name="Tsai I.J."/>
            <person name="Reid A.J."/>
            <person name="Bancroft A.J."/>
            <person name="Nichol S."/>
            <person name="Tracey A."/>
            <person name="Holroyd N."/>
            <person name="Cotton J.A."/>
            <person name="Stanley E.J."/>
            <person name="Zarowiecki M."/>
            <person name="Liu J.Z."/>
            <person name="Huckvale T."/>
            <person name="Cooper P.J."/>
            <person name="Grencis R.K."/>
            <person name="Berriman M."/>
        </authorList>
    </citation>
    <scope>NUCLEOTIDE SEQUENCE [LARGE SCALE GENOMIC DNA]</scope>
    <source>
        <strain evidence="2">Edinburgh</strain>
    </source>
</reference>
<dbReference type="GO" id="GO:0097632">
    <property type="term" value="C:extrinsic component of phagophore assembly site membrane"/>
    <property type="evidence" value="ECO:0007669"/>
    <property type="project" value="TreeGrafter"/>
</dbReference>
<dbReference type="AlphaFoldDB" id="A0A5S6Q864"/>